<keyword evidence="12 22" id="KW-0067">ATP-binding</keyword>
<dbReference type="InterPro" id="IPR026851">
    <property type="entry name" value="Dna2/JHS1_DEXXQ-box"/>
</dbReference>
<dbReference type="FunFam" id="2.40.30.270:FF:000002">
    <property type="entry name" value="DNA replication ATP-dependent helicase/nuclease DNA2"/>
    <property type="match status" value="1"/>
</dbReference>
<keyword evidence="13" id="KW-0007">Acetylation</keyword>
<dbReference type="InterPro" id="IPR048459">
    <property type="entry name" value="DNA2_Rift"/>
</dbReference>
<evidence type="ECO:0000256" key="6">
    <source>
        <dbReference type="ARBA" id="ARBA00022723"/>
    </source>
</evidence>
<dbReference type="InterPro" id="IPR041679">
    <property type="entry name" value="DNA2/NAM7-like_C"/>
</dbReference>
<evidence type="ECO:0000256" key="1">
    <source>
        <dbReference type="ARBA" id="ARBA00001966"/>
    </source>
</evidence>
<dbReference type="GO" id="GO:0005654">
    <property type="term" value="C:nucleoplasm"/>
    <property type="evidence" value="ECO:0007669"/>
    <property type="project" value="Ensembl"/>
</dbReference>
<dbReference type="GO" id="GO:0005524">
    <property type="term" value="F:ATP binding"/>
    <property type="evidence" value="ECO:0007669"/>
    <property type="project" value="UniProtKB-UniRule"/>
</dbReference>
<dbReference type="CDD" id="cd18041">
    <property type="entry name" value="DEXXQc_DNA2"/>
    <property type="match status" value="1"/>
</dbReference>
<sequence length="1054" mass="119406">MAAAAAAVHVDAVMLEEMMESSFFDQPPEQERFPKRMVGFSDTVLSKGLDNRYCVLQIWENGNFEKHLIITASSDLETELCILKNDWISVPVQPGDIIHLEGECKSGIWVIDADTGYLILYPDILISGTTVSHSIRCMRKAILNERFRRSEPGSRSMLIGTILHEIFQKAGTNFTQQKLQELAFSIVQAPKYLKELYQLHLKQHDIIQEIEEYFPSFIKWAEDFMYKENQENQHNLQLKLPKGNKNDTFCQVKVTEILDVEETIWCPRFGLKGKIDVTANVTIHYKSRTESRVMPLELKSGKESNSIEHRSQVILYSLLCQGRRADPEAGFLLYLKTGNMFPVPGNRMDRRELIKLRNHLAFYLLHNTRKSNMGKEGTQQTQLASLPDLINDSHACGYCSQKRNCALYSRAVEQQEDPTVPPDVAAAVEKETQHLKPSHLKYFHLWYLMLTLESQYKDGKKGCRNIWMIPAAEREKQGDCVGNMIRMGRVEEVLDGLYLYWFQRKNGATPITTLMVGDRVVLSGEDSTLLGLSTGYVQEVKKTKVSCLLDRNLSRLPKGTVFRLDHEEGGFGTDTPLGNLSKLMENTPASERLRNLIIDFHKPKFSQQLSSVLPPEAKETVANILKGLNKSQKQAMKQVLLSEDYTLIVGMPGTGKTTTICALVRILYACGYSVLLTSFTHTAVDNILLKLAKFRVGFLRLGRVQRVHPDVQKFTEEEICSSKCIQTVASLEELYDSQKIVATTCMGINHPIFTRKRFDFCIVDEASQISQPVCLGPLFYSPRFVLVGDHQQLPPLVQNAEARDLGMSESLFKRLEQNKNAVVQLTVQYRMNSKIMSLSNQLVYDGKLECGSERVATAVVNLPTLKELNLEQTYSSETWLKETLNPNNPVCFLNTEKVSALEYTEKGGVSNMVEARLVVFLTSMFLKAGSKPSDIGIISPYRHQLKIITDLIVSSHIKNVEVNTVDKYQGRDKSIIIVSFVRNNCEGNVGELLKDWRRLNVAVTRAKHKLVMLGCVPSLCHYPPLQKLLSHLDTEGFISFIGLFLSLYTILTNR</sequence>
<dbReference type="CDD" id="cd22318">
    <property type="entry name" value="DNA2_N-like"/>
    <property type="match status" value="1"/>
</dbReference>
<keyword evidence="4 22" id="KW-0235">DNA replication</keyword>
<dbReference type="InterPro" id="IPR027417">
    <property type="entry name" value="P-loop_NTPase"/>
</dbReference>
<reference evidence="27" key="2">
    <citation type="submission" date="2025-09" db="UniProtKB">
        <authorList>
            <consortium name="Ensembl"/>
        </authorList>
    </citation>
    <scope>IDENTIFICATION</scope>
</reference>
<keyword evidence="14 22" id="KW-0408">Iron</keyword>
<keyword evidence="7 22" id="KW-0547">Nucleotide-binding</keyword>
<evidence type="ECO:0000259" key="26">
    <source>
        <dbReference type="Pfam" id="PF21123"/>
    </source>
</evidence>
<evidence type="ECO:0000313" key="28">
    <source>
        <dbReference type="Proteomes" id="UP000694421"/>
    </source>
</evidence>
<keyword evidence="18 22" id="KW-0234">DNA repair</keyword>
<dbReference type="FunFam" id="3.40.50.300:FF:000915">
    <property type="entry name" value="DNA replication ATP-dependent helicase/nuclease DNA2"/>
    <property type="match status" value="1"/>
</dbReference>
<evidence type="ECO:0000256" key="7">
    <source>
        <dbReference type="ARBA" id="ARBA00022741"/>
    </source>
</evidence>
<dbReference type="GO" id="GO:0071932">
    <property type="term" value="P:replication fork reversal"/>
    <property type="evidence" value="ECO:0007669"/>
    <property type="project" value="TreeGrafter"/>
</dbReference>
<feature type="domain" description="DNA2 rift barrel" evidence="26">
    <location>
        <begin position="471"/>
        <end position="568"/>
    </location>
</feature>
<evidence type="ECO:0000256" key="20">
    <source>
        <dbReference type="ARBA" id="ARBA00023268"/>
    </source>
</evidence>
<keyword evidence="8" id="KW-0255">Endonuclease</keyword>
<dbReference type="GO" id="GO:0043137">
    <property type="term" value="P:DNA replication, removal of RNA primer"/>
    <property type="evidence" value="ECO:0007669"/>
    <property type="project" value="Ensembl"/>
</dbReference>
<evidence type="ECO:0000256" key="12">
    <source>
        <dbReference type="ARBA" id="ARBA00022840"/>
    </source>
</evidence>
<dbReference type="GO" id="GO:0016887">
    <property type="term" value="F:ATP hydrolysis activity"/>
    <property type="evidence" value="ECO:0007669"/>
    <property type="project" value="Ensembl"/>
</dbReference>
<evidence type="ECO:0000256" key="4">
    <source>
        <dbReference type="ARBA" id="ARBA00022705"/>
    </source>
</evidence>
<dbReference type="GO" id="GO:0006284">
    <property type="term" value="P:base-excision repair"/>
    <property type="evidence" value="ECO:0007669"/>
    <property type="project" value="Ensembl"/>
</dbReference>
<dbReference type="Gene3D" id="3.40.50.300">
    <property type="entry name" value="P-loop containing nucleotide triphosphate hydrolases"/>
    <property type="match status" value="3"/>
</dbReference>
<reference evidence="27" key="1">
    <citation type="submission" date="2025-08" db="UniProtKB">
        <authorList>
            <consortium name="Ensembl"/>
        </authorList>
    </citation>
    <scope>IDENTIFICATION</scope>
</reference>
<dbReference type="PANTHER" id="PTHR10887:SF433">
    <property type="entry name" value="DNA REPLICATION ATP-DEPENDENT HELICASE_NUCLEASE DNA2"/>
    <property type="match status" value="1"/>
</dbReference>
<dbReference type="AlphaFoldDB" id="A0A8D0BQQ7"/>
<evidence type="ECO:0000256" key="18">
    <source>
        <dbReference type="ARBA" id="ARBA00023204"/>
    </source>
</evidence>
<feature type="domain" description="DNA replication factor Dna2 N-terminal" evidence="23">
    <location>
        <begin position="75"/>
        <end position="281"/>
    </location>
</feature>
<dbReference type="SUPFAM" id="SSF52540">
    <property type="entry name" value="P-loop containing nucleoside triphosphate hydrolases"/>
    <property type="match status" value="1"/>
</dbReference>
<dbReference type="FunFam" id="3.40.50.300:FF:000789">
    <property type="entry name" value="DNA replication ATP-dependent helicase/nuclease DNA2"/>
    <property type="match status" value="1"/>
</dbReference>
<dbReference type="InterPro" id="IPR045055">
    <property type="entry name" value="DNA2/NAM7-like"/>
</dbReference>
<keyword evidence="5 22" id="KW-0540">Nuclease</keyword>
<dbReference type="Pfam" id="PF13086">
    <property type="entry name" value="AAA_11"/>
    <property type="match status" value="2"/>
</dbReference>
<comment type="catalytic activity">
    <reaction evidence="21 22">
        <text>ATP + H2O = ADP + phosphate + H(+)</text>
        <dbReference type="Rhea" id="RHEA:13065"/>
        <dbReference type="ChEBI" id="CHEBI:15377"/>
        <dbReference type="ChEBI" id="CHEBI:15378"/>
        <dbReference type="ChEBI" id="CHEBI:30616"/>
        <dbReference type="ChEBI" id="CHEBI:43474"/>
        <dbReference type="ChEBI" id="CHEBI:456216"/>
        <dbReference type="EC" id="3.6.4.12"/>
    </reaction>
</comment>
<dbReference type="Pfam" id="PF08696">
    <property type="entry name" value="Dna2"/>
    <property type="match status" value="1"/>
</dbReference>
<keyword evidence="3 22" id="KW-0004">4Fe-4S</keyword>
<keyword evidence="19 22" id="KW-0539">Nucleus</keyword>
<dbReference type="GO" id="GO:0042645">
    <property type="term" value="C:mitochondrial nucleoid"/>
    <property type="evidence" value="ECO:0007669"/>
    <property type="project" value="Ensembl"/>
</dbReference>
<dbReference type="Pfam" id="PF21123">
    <property type="entry name" value="Dna2_Rift"/>
    <property type="match status" value="1"/>
</dbReference>
<evidence type="ECO:0000256" key="8">
    <source>
        <dbReference type="ARBA" id="ARBA00022759"/>
    </source>
</evidence>
<dbReference type="GO" id="GO:0005760">
    <property type="term" value="C:gamma DNA polymerase complex"/>
    <property type="evidence" value="ECO:0007669"/>
    <property type="project" value="Ensembl"/>
</dbReference>
<comment type="cofactor">
    <cofactor evidence="1">
        <name>[4Fe-4S] cluster</name>
        <dbReference type="ChEBI" id="CHEBI:49883"/>
    </cofactor>
</comment>
<evidence type="ECO:0000256" key="3">
    <source>
        <dbReference type="ARBA" id="ARBA00022485"/>
    </source>
</evidence>
<dbReference type="GO" id="GO:0043139">
    <property type="term" value="F:5'-3' DNA helicase activity"/>
    <property type="evidence" value="ECO:0007669"/>
    <property type="project" value="Ensembl"/>
</dbReference>
<dbReference type="InterPro" id="IPR014808">
    <property type="entry name" value="DNA_replication_fac_Dna2_N"/>
</dbReference>
<dbReference type="GO" id="GO:0033892">
    <property type="term" value="F:deoxyribonuclease (pyrimidine dimer) activity"/>
    <property type="evidence" value="ECO:0007669"/>
    <property type="project" value="Ensembl"/>
</dbReference>
<evidence type="ECO:0000256" key="14">
    <source>
        <dbReference type="ARBA" id="ARBA00023004"/>
    </source>
</evidence>
<dbReference type="Pfam" id="PF13087">
    <property type="entry name" value="AAA_12"/>
    <property type="match status" value="1"/>
</dbReference>
<dbReference type="GO" id="GO:0000729">
    <property type="term" value="P:DNA double-strand break processing"/>
    <property type="evidence" value="ECO:0007669"/>
    <property type="project" value="Ensembl"/>
</dbReference>
<dbReference type="OMA" id="NYCEAAI"/>
<evidence type="ECO:0000256" key="21">
    <source>
        <dbReference type="ARBA" id="ARBA00047995"/>
    </source>
</evidence>
<evidence type="ECO:0000256" key="2">
    <source>
        <dbReference type="ARBA" id="ARBA00007913"/>
    </source>
</evidence>
<dbReference type="Gene3D" id="2.40.30.270">
    <property type="match status" value="1"/>
</dbReference>
<dbReference type="EC" id="3.6.4.12" evidence="22"/>
<dbReference type="InterPro" id="IPR041677">
    <property type="entry name" value="DNA2/NAM7_AAA_11"/>
</dbReference>
<keyword evidence="17 22" id="KW-0496">Mitochondrion</keyword>
<dbReference type="FunFam" id="3.40.50.300:FF:000721">
    <property type="entry name" value="DNA replication ATP-dependent helicase/nuclease DNA2"/>
    <property type="match status" value="1"/>
</dbReference>
<evidence type="ECO:0000259" key="24">
    <source>
        <dbReference type="Pfam" id="PF13086"/>
    </source>
</evidence>
<evidence type="ECO:0000259" key="23">
    <source>
        <dbReference type="Pfam" id="PF08696"/>
    </source>
</evidence>
<dbReference type="GO" id="GO:0017116">
    <property type="term" value="F:single-stranded DNA helicase activity"/>
    <property type="evidence" value="ECO:0007669"/>
    <property type="project" value="UniProtKB-UniRule"/>
</dbReference>
<keyword evidence="11 22" id="KW-0347">Helicase</keyword>
<comment type="function">
    <text evidence="22">Key enzyme involved in DNA replication and DNA repair. Involved in Okazaki fragments processing by cleaving long flaps that escape FEN1: flaps that are longer than 27 nucleotides are coated by replication protein A complex (RPA), leading to recruit DNA2 which cleaves the flap until it is too short to bind RPA and becomes a substrate for FEN1. Also involved in 5'-end resection of DNA during double-strand break (DSB) repair by mediating the cleavage of 5'-ssDNA.</text>
</comment>
<dbReference type="PANTHER" id="PTHR10887">
    <property type="entry name" value="DNA2/NAM7 HELICASE FAMILY"/>
    <property type="match status" value="1"/>
</dbReference>
<evidence type="ECO:0000313" key="27">
    <source>
        <dbReference type="Ensembl" id="ENSSMRP00000010836.1"/>
    </source>
</evidence>
<dbReference type="GO" id="GO:0000076">
    <property type="term" value="P:DNA replication checkpoint signaling"/>
    <property type="evidence" value="ECO:0007669"/>
    <property type="project" value="Ensembl"/>
</dbReference>
<evidence type="ECO:0000256" key="9">
    <source>
        <dbReference type="ARBA" id="ARBA00022763"/>
    </source>
</evidence>
<dbReference type="GO" id="GO:0006264">
    <property type="term" value="P:mitochondrial DNA replication"/>
    <property type="evidence" value="ECO:0007669"/>
    <property type="project" value="Ensembl"/>
</dbReference>
<comment type="subcellular location">
    <subcellularLocation>
        <location evidence="22">Nucleus</location>
    </subcellularLocation>
    <subcellularLocation>
        <location evidence="22">Mitochondrion</location>
    </subcellularLocation>
</comment>
<keyword evidence="10 22" id="KW-0378">Hydrolase</keyword>
<feature type="domain" description="DNA2/NAM7 helicase helicase" evidence="24">
    <location>
        <begin position="732"/>
        <end position="798"/>
    </location>
</feature>
<dbReference type="CDD" id="cd18808">
    <property type="entry name" value="SF1_C_Upf1"/>
    <property type="match status" value="1"/>
</dbReference>
<evidence type="ECO:0000256" key="13">
    <source>
        <dbReference type="ARBA" id="ARBA00022990"/>
    </source>
</evidence>
<dbReference type="InterPro" id="IPR047187">
    <property type="entry name" value="SF1_C_Upf1"/>
</dbReference>
<dbReference type="EC" id="3.1.-.-" evidence="22"/>
<evidence type="ECO:0000256" key="16">
    <source>
        <dbReference type="ARBA" id="ARBA00023125"/>
    </source>
</evidence>
<evidence type="ECO:0000256" key="10">
    <source>
        <dbReference type="ARBA" id="ARBA00022801"/>
    </source>
</evidence>
<dbReference type="GO" id="GO:0046872">
    <property type="term" value="F:metal ion binding"/>
    <property type="evidence" value="ECO:0007669"/>
    <property type="project" value="UniProtKB-UniRule"/>
</dbReference>
<protein>
    <recommendedName>
        <fullName evidence="22">DNA replication ATP-dependent helicase/nuclease</fullName>
        <ecNumber evidence="22">3.1.-.-</ecNumber>
        <ecNumber evidence="22">3.6.4.12</ecNumber>
    </recommendedName>
</protein>
<evidence type="ECO:0000256" key="22">
    <source>
        <dbReference type="RuleBase" id="RU367041"/>
    </source>
</evidence>
<name>A0A8D0BQQ7_SALMN</name>
<dbReference type="GO" id="GO:0033567">
    <property type="term" value="P:DNA replication, Okazaki fragment processing"/>
    <property type="evidence" value="ECO:0007669"/>
    <property type="project" value="UniProtKB-UniRule"/>
</dbReference>
<dbReference type="GO" id="GO:0003677">
    <property type="term" value="F:DNA binding"/>
    <property type="evidence" value="ECO:0007669"/>
    <property type="project" value="UniProtKB-UniRule"/>
</dbReference>
<keyword evidence="20 22" id="KW-0511">Multifunctional enzyme</keyword>
<dbReference type="Ensembl" id="ENSSMRT00000012636.1">
    <property type="protein sequence ID" value="ENSSMRP00000010836.1"/>
    <property type="gene ID" value="ENSSMRG00000008579.1"/>
</dbReference>
<feature type="domain" description="DNA2/NAM7 helicase helicase" evidence="24">
    <location>
        <begin position="628"/>
        <end position="726"/>
    </location>
</feature>
<feature type="domain" description="DNA2/NAM7 helicase-like C-terminal" evidence="25">
    <location>
        <begin position="807"/>
        <end position="1015"/>
    </location>
</feature>
<keyword evidence="15 22" id="KW-0411">Iron-sulfur</keyword>
<dbReference type="Gene3D" id="3.90.320.10">
    <property type="match status" value="1"/>
</dbReference>
<evidence type="ECO:0000256" key="17">
    <source>
        <dbReference type="ARBA" id="ARBA00023128"/>
    </source>
</evidence>
<evidence type="ECO:0000256" key="15">
    <source>
        <dbReference type="ARBA" id="ARBA00023014"/>
    </source>
</evidence>
<dbReference type="GO" id="GO:0051539">
    <property type="term" value="F:4 iron, 4 sulfur cluster binding"/>
    <property type="evidence" value="ECO:0007669"/>
    <property type="project" value="UniProtKB-UniRule"/>
</dbReference>
<dbReference type="InterPro" id="IPR011604">
    <property type="entry name" value="PDDEXK-like_dom_sf"/>
</dbReference>
<evidence type="ECO:0000256" key="5">
    <source>
        <dbReference type="ARBA" id="ARBA00022722"/>
    </source>
</evidence>
<evidence type="ECO:0000256" key="19">
    <source>
        <dbReference type="ARBA" id="ARBA00023242"/>
    </source>
</evidence>
<evidence type="ECO:0000259" key="25">
    <source>
        <dbReference type="Pfam" id="PF13087"/>
    </source>
</evidence>
<dbReference type="GO" id="GO:0017108">
    <property type="term" value="F:5'-flap endonuclease activity"/>
    <property type="evidence" value="ECO:0007669"/>
    <property type="project" value="UniProtKB-UniRule"/>
</dbReference>
<comment type="similarity">
    <text evidence="2 22">Belongs to the DNA2/NAM7 helicase family.</text>
</comment>
<organism evidence="27 28">
    <name type="scientific">Salvator merianae</name>
    <name type="common">Argentine black and white tegu</name>
    <name type="synonym">Tupinambis merianae</name>
    <dbReference type="NCBI Taxonomy" id="96440"/>
    <lineage>
        <taxon>Eukaryota</taxon>
        <taxon>Metazoa</taxon>
        <taxon>Chordata</taxon>
        <taxon>Craniata</taxon>
        <taxon>Vertebrata</taxon>
        <taxon>Euteleostomi</taxon>
        <taxon>Lepidosauria</taxon>
        <taxon>Squamata</taxon>
        <taxon>Bifurcata</taxon>
        <taxon>Unidentata</taxon>
        <taxon>Episquamata</taxon>
        <taxon>Laterata</taxon>
        <taxon>Teiioidea</taxon>
        <taxon>Teiidae</taxon>
        <taxon>Salvator</taxon>
    </lineage>
</organism>
<dbReference type="GO" id="GO:0045740">
    <property type="term" value="P:positive regulation of DNA replication"/>
    <property type="evidence" value="ECO:0007669"/>
    <property type="project" value="Ensembl"/>
</dbReference>
<dbReference type="GeneTree" id="ENSGT00780000122010"/>
<keyword evidence="9 22" id="KW-0227">DNA damage</keyword>
<accession>A0A8D0BQQ7</accession>
<keyword evidence="16 22" id="KW-0238">DNA-binding</keyword>
<dbReference type="GO" id="GO:1902990">
    <property type="term" value="P:mitotic telomere maintenance via semi-conservative replication"/>
    <property type="evidence" value="ECO:0007669"/>
    <property type="project" value="Ensembl"/>
</dbReference>
<evidence type="ECO:0000256" key="11">
    <source>
        <dbReference type="ARBA" id="ARBA00022806"/>
    </source>
</evidence>
<dbReference type="GO" id="GO:0043504">
    <property type="term" value="P:mitochondrial DNA repair"/>
    <property type="evidence" value="ECO:0007669"/>
    <property type="project" value="Ensembl"/>
</dbReference>
<keyword evidence="28" id="KW-1185">Reference proteome</keyword>
<keyword evidence="6 22" id="KW-0479">Metal-binding</keyword>
<dbReference type="GO" id="GO:0000781">
    <property type="term" value="C:chromosome, telomeric region"/>
    <property type="evidence" value="ECO:0007669"/>
    <property type="project" value="Ensembl"/>
</dbReference>
<dbReference type="Proteomes" id="UP000694421">
    <property type="component" value="Unplaced"/>
</dbReference>
<proteinExistence type="inferred from homology"/>